<protein>
    <recommendedName>
        <fullName evidence="3">CRISPR-associated protein Csc1</fullName>
    </recommendedName>
</protein>
<dbReference type="InterPro" id="IPR017576">
    <property type="entry name" value="CRISPR-assoc_prot_Csc1"/>
</dbReference>
<dbReference type="EMBL" id="FZMP01000219">
    <property type="protein sequence ID" value="SNQ62357.1"/>
    <property type="molecule type" value="Genomic_DNA"/>
</dbReference>
<evidence type="ECO:0000313" key="2">
    <source>
        <dbReference type="Proteomes" id="UP000218615"/>
    </source>
</evidence>
<evidence type="ECO:0008006" key="3">
    <source>
        <dbReference type="Google" id="ProtNLM"/>
    </source>
</evidence>
<gene>
    <name evidence="1" type="ORF">MNV_700011</name>
</gene>
<proteinExistence type="predicted"/>
<keyword evidence="2" id="KW-1185">Reference proteome</keyword>
<reference evidence="2" key="1">
    <citation type="submission" date="2017-06" db="EMBL/GenBank/DDBJ databases">
        <authorList>
            <person name="Cremers G."/>
        </authorList>
    </citation>
    <scope>NUCLEOTIDE SEQUENCE [LARGE SCALE GENOMIC DNA]</scope>
</reference>
<name>A0A284VT47_9EURY</name>
<accession>A0A284VT47</accession>
<sequence length="240" mass="27399">MVINVEITTYNATLYSPLFYSSSEGVLINADRILGSTALTYSFAYSLGLLKKHYRLIDEEAANHNYKELNDIGLFISDGKPIDVSFKEETFKSTEYLSERSLTVTVTSQPKGDMGRFEKSEPRCMDSPVGISKVRRYIGLAPGSIFEFTVWSKESLPDDILLNLGIRRSGELRLKKTKLAEKVHLNMYMLKEVYGISEKNLHDIIKISGKFSRGSDFRKQHFLDVDFKFVNENLIPMVLR</sequence>
<organism evidence="1 2">
    <name type="scientific">Candidatus Methanoperedens nitratireducens</name>
    <dbReference type="NCBI Taxonomy" id="1392998"/>
    <lineage>
        <taxon>Archaea</taxon>
        <taxon>Methanobacteriati</taxon>
        <taxon>Methanobacteriota</taxon>
        <taxon>Stenosarchaea group</taxon>
        <taxon>Methanomicrobia</taxon>
        <taxon>Methanosarcinales</taxon>
        <taxon>ANME-2 cluster</taxon>
        <taxon>Candidatus Methanoperedentaceae</taxon>
        <taxon>Candidatus Methanoperedens</taxon>
    </lineage>
</organism>
<dbReference type="AlphaFoldDB" id="A0A284VT47"/>
<dbReference type="Pfam" id="PF26241">
    <property type="entry name" value="Cas_Csc1"/>
    <property type="match status" value="1"/>
</dbReference>
<evidence type="ECO:0000313" key="1">
    <source>
        <dbReference type="EMBL" id="SNQ62357.1"/>
    </source>
</evidence>
<dbReference type="Proteomes" id="UP000218615">
    <property type="component" value="Unassembled WGS sequence"/>
</dbReference>